<dbReference type="Proteomes" id="UP000233375">
    <property type="component" value="Unassembled WGS sequence"/>
</dbReference>
<evidence type="ECO:0000313" key="7">
    <source>
        <dbReference type="Proteomes" id="UP000233375"/>
    </source>
</evidence>
<dbReference type="PRINTS" id="PR00039">
    <property type="entry name" value="HTHLYSR"/>
</dbReference>
<evidence type="ECO:0000256" key="4">
    <source>
        <dbReference type="ARBA" id="ARBA00023163"/>
    </source>
</evidence>
<dbReference type="Pfam" id="PF00126">
    <property type="entry name" value="HTH_1"/>
    <property type="match status" value="1"/>
</dbReference>
<dbReference type="RefSeq" id="WP_101176472.1">
    <property type="nucleotide sequence ID" value="NZ_PISE01000014.1"/>
</dbReference>
<keyword evidence="4" id="KW-0804">Transcription</keyword>
<dbReference type="Gene3D" id="1.10.10.10">
    <property type="entry name" value="Winged helix-like DNA-binding domain superfamily/Winged helix DNA-binding domain"/>
    <property type="match status" value="1"/>
</dbReference>
<dbReference type="InterPro" id="IPR000847">
    <property type="entry name" value="LysR_HTH_N"/>
</dbReference>
<dbReference type="PANTHER" id="PTHR30126">
    <property type="entry name" value="HTH-TYPE TRANSCRIPTIONAL REGULATOR"/>
    <property type="match status" value="1"/>
</dbReference>
<dbReference type="AlphaFoldDB" id="A0A2N0Z4A9"/>
<evidence type="ECO:0000256" key="2">
    <source>
        <dbReference type="ARBA" id="ARBA00023015"/>
    </source>
</evidence>
<dbReference type="OrthoDB" id="107670at2"/>
<dbReference type="InterPro" id="IPR036388">
    <property type="entry name" value="WH-like_DNA-bd_sf"/>
</dbReference>
<proteinExistence type="inferred from homology"/>
<dbReference type="PROSITE" id="PS50931">
    <property type="entry name" value="HTH_LYSR"/>
    <property type="match status" value="1"/>
</dbReference>
<dbReference type="CDD" id="cd05466">
    <property type="entry name" value="PBP2_LTTR_substrate"/>
    <property type="match status" value="1"/>
</dbReference>
<name>A0A2N0Z4A9_9BACI</name>
<keyword evidence="7" id="KW-1185">Reference proteome</keyword>
<dbReference type="PANTHER" id="PTHR30126:SF40">
    <property type="entry name" value="HTH-TYPE TRANSCRIPTIONAL REGULATOR GLTR"/>
    <property type="match status" value="1"/>
</dbReference>
<reference evidence="6 7" key="1">
    <citation type="journal article" date="2003" name="Int. J. Syst. Evol. Microbiol.">
        <title>Bacillus nealsonii sp. nov., isolated from a spacecraft-assembly facility, whose spores are gamma-radiation resistant.</title>
        <authorList>
            <person name="Venkateswaran K."/>
            <person name="Kempf M."/>
            <person name="Chen F."/>
            <person name="Satomi M."/>
            <person name="Nicholson W."/>
            <person name="Kern R."/>
        </authorList>
    </citation>
    <scope>NUCLEOTIDE SEQUENCE [LARGE SCALE GENOMIC DNA]</scope>
    <source>
        <strain evidence="6 7">FO-92</strain>
    </source>
</reference>
<dbReference type="Gene3D" id="3.40.190.290">
    <property type="match status" value="1"/>
</dbReference>
<dbReference type="SUPFAM" id="SSF46785">
    <property type="entry name" value="Winged helix' DNA-binding domain"/>
    <property type="match status" value="1"/>
</dbReference>
<dbReference type="FunFam" id="1.10.10.10:FF:000001">
    <property type="entry name" value="LysR family transcriptional regulator"/>
    <property type="match status" value="1"/>
</dbReference>
<evidence type="ECO:0000256" key="1">
    <source>
        <dbReference type="ARBA" id="ARBA00009437"/>
    </source>
</evidence>
<sequence length="317" mass="36204">MDINTLDSFITIAREKSITKASQLLHITQPALTSKLKKLENEVGAQLLERSKKGVELTMEGTSFLVSALKMIREFDSVYTHKKTVSPLPDNHLNSKLKIGITRPLSSTILPDILLSINEFNPNLKCNITSELTDFILDLILFGELDFGIVTYCKPNKELEFIPIYEDDLVLIGPKMDKNPLDQKKINHLKEKPFILFNSFLPLRHDANEVLLNMFGEMPHHIQEVNDTYALTRMIACGLGYSILPLSFILDFVKAPNTNVMQNFQNITPFRITKLDKYSKTRYIHLVYSKNISTTIPIKRLIEFILSSNKKMKTCIS</sequence>
<dbReference type="EMBL" id="PISE01000014">
    <property type="protein sequence ID" value="PKG24348.1"/>
    <property type="molecule type" value="Genomic_DNA"/>
</dbReference>
<organism evidence="6 7">
    <name type="scientific">Niallia nealsonii</name>
    <dbReference type="NCBI Taxonomy" id="115979"/>
    <lineage>
        <taxon>Bacteria</taxon>
        <taxon>Bacillati</taxon>
        <taxon>Bacillota</taxon>
        <taxon>Bacilli</taxon>
        <taxon>Bacillales</taxon>
        <taxon>Bacillaceae</taxon>
        <taxon>Niallia</taxon>
    </lineage>
</organism>
<dbReference type="GO" id="GO:0003700">
    <property type="term" value="F:DNA-binding transcription factor activity"/>
    <property type="evidence" value="ECO:0007669"/>
    <property type="project" value="InterPro"/>
</dbReference>
<protein>
    <recommendedName>
        <fullName evidence="5">HTH lysR-type domain-containing protein</fullName>
    </recommendedName>
</protein>
<evidence type="ECO:0000313" key="6">
    <source>
        <dbReference type="EMBL" id="PKG24348.1"/>
    </source>
</evidence>
<keyword evidence="2" id="KW-0805">Transcription regulation</keyword>
<gene>
    <name evidence="6" type="ORF">CWS01_06945</name>
</gene>
<comment type="similarity">
    <text evidence="1">Belongs to the LysR transcriptional regulatory family.</text>
</comment>
<dbReference type="InterPro" id="IPR005119">
    <property type="entry name" value="LysR_subst-bd"/>
</dbReference>
<evidence type="ECO:0000259" key="5">
    <source>
        <dbReference type="PROSITE" id="PS50931"/>
    </source>
</evidence>
<dbReference type="SUPFAM" id="SSF53850">
    <property type="entry name" value="Periplasmic binding protein-like II"/>
    <property type="match status" value="1"/>
</dbReference>
<comment type="caution">
    <text evidence="6">The sequence shown here is derived from an EMBL/GenBank/DDBJ whole genome shotgun (WGS) entry which is preliminary data.</text>
</comment>
<evidence type="ECO:0000256" key="3">
    <source>
        <dbReference type="ARBA" id="ARBA00023125"/>
    </source>
</evidence>
<accession>A0A2N0Z4A9</accession>
<dbReference type="InterPro" id="IPR036390">
    <property type="entry name" value="WH_DNA-bd_sf"/>
</dbReference>
<keyword evidence="3" id="KW-0238">DNA-binding</keyword>
<dbReference type="GO" id="GO:0000976">
    <property type="term" value="F:transcription cis-regulatory region binding"/>
    <property type="evidence" value="ECO:0007669"/>
    <property type="project" value="TreeGrafter"/>
</dbReference>
<dbReference type="Pfam" id="PF03466">
    <property type="entry name" value="LysR_substrate"/>
    <property type="match status" value="1"/>
</dbReference>
<feature type="domain" description="HTH lysR-type" evidence="5">
    <location>
        <begin position="1"/>
        <end position="58"/>
    </location>
</feature>